<evidence type="ECO:0000256" key="2">
    <source>
        <dbReference type="ARBA" id="ARBA00022519"/>
    </source>
</evidence>
<dbReference type="AlphaFoldDB" id="A0A398DB76"/>
<dbReference type="Proteomes" id="UP000266489">
    <property type="component" value="Unassembled WGS sequence"/>
</dbReference>
<dbReference type="GO" id="GO:0015808">
    <property type="term" value="P:L-alanine transport"/>
    <property type="evidence" value="ECO:0007669"/>
    <property type="project" value="TreeGrafter"/>
</dbReference>
<gene>
    <name evidence="4" type="ORF">SMC5_03340</name>
</gene>
<dbReference type="PANTHER" id="PTHR11795">
    <property type="entry name" value="BRANCHED-CHAIN AMINO ACID TRANSPORT SYSTEM PERMEASE PROTEIN LIVH"/>
    <property type="match status" value="1"/>
</dbReference>
<evidence type="ECO:0000256" key="3">
    <source>
        <dbReference type="SAM" id="Phobius"/>
    </source>
</evidence>
<dbReference type="EMBL" id="QXIU01000085">
    <property type="protein sequence ID" value="RIE12826.1"/>
    <property type="molecule type" value="Genomic_DNA"/>
</dbReference>
<feature type="non-terminal residue" evidence="4">
    <location>
        <position position="38"/>
    </location>
</feature>
<keyword evidence="3" id="KW-0472">Membrane</keyword>
<dbReference type="GO" id="GO:0005886">
    <property type="term" value="C:plasma membrane"/>
    <property type="evidence" value="ECO:0007669"/>
    <property type="project" value="TreeGrafter"/>
</dbReference>
<dbReference type="PANTHER" id="PTHR11795:SF371">
    <property type="entry name" value="HIGH-AFFINITY BRANCHED-CHAIN AMINO ACID TRANSPORT SYSTEM PERMEASE PROTEIN LIVH"/>
    <property type="match status" value="1"/>
</dbReference>
<dbReference type="GO" id="GO:0042941">
    <property type="term" value="P:D-alanine transmembrane transport"/>
    <property type="evidence" value="ECO:0007669"/>
    <property type="project" value="TreeGrafter"/>
</dbReference>
<comment type="caution">
    <text evidence="4">The sequence shown here is derived from an EMBL/GenBank/DDBJ whole genome shotgun (WGS) entry which is preliminary data.</text>
</comment>
<reference evidence="4 5" key="1">
    <citation type="submission" date="2018-09" db="EMBL/GenBank/DDBJ databases">
        <title>Discovery and Ecogenomic Context for Candidatus Cryosericales, a Global Caldiserica Order Active in Thawing Permafrost.</title>
        <authorList>
            <person name="Martinez M.A."/>
            <person name="Woodcroft B.J."/>
            <person name="Ignacio Espinoza J.C."/>
            <person name="Zayed A."/>
            <person name="Singleton C.M."/>
            <person name="Boyd J."/>
            <person name="Li Y.-F."/>
            <person name="Purvine S."/>
            <person name="Maughan H."/>
            <person name="Hodgkins S.B."/>
            <person name="Anderson D."/>
            <person name="Sederholm M."/>
            <person name="Temperton B."/>
            <person name="Saleska S.R."/>
            <person name="Tyson G.W."/>
            <person name="Rich V.I."/>
        </authorList>
    </citation>
    <scope>NUCLEOTIDE SEQUENCE [LARGE SCALE GENOMIC DNA]</scope>
    <source>
        <strain evidence="4 5">SMC5</strain>
    </source>
</reference>
<evidence type="ECO:0000256" key="1">
    <source>
        <dbReference type="ARBA" id="ARBA00022448"/>
    </source>
</evidence>
<sequence length="38" mass="4195">MATFFEQLINGLTIGSFYALVALGYSMVYGVMKLINFA</sequence>
<accession>A0A398DB76</accession>
<dbReference type="GO" id="GO:0015188">
    <property type="term" value="F:L-isoleucine transmembrane transporter activity"/>
    <property type="evidence" value="ECO:0007669"/>
    <property type="project" value="TreeGrafter"/>
</dbReference>
<keyword evidence="1" id="KW-0813">Transport</keyword>
<organism evidence="4 5">
    <name type="scientific">Candidatus Cryosericum odellii</name>
    <dbReference type="NCBI Taxonomy" id="2290917"/>
    <lineage>
        <taxon>Bacteria</taxon>
        <taxon>Pseudomonadati</taxon>
        <taxon>Caldisericota/Cryosericota group</taxon>
        <taxon>Candidatus Cryosericota</taxon>
        <taxon>Candidatus Cryosericia</taxon>
        <taxon>Candidatus Cryosericales</taxon>
        <taxon>Candidatus Cryosericaceae</taxon>
        <taxon>Candidatus Cryosericum</taxon>
    </lineage>
</organism>
<keyword evidence="3" id="KW-1133">Transmembrane helix</keyword>
<proteinExistence type="predicted"/>
<evidence type="ECO:0000313" key="5">
    <source>
        <dbReference type="Proteomes" id="UP000266489"/>
    </source>
</evidence>
<keyword evidence="2" id="KW-0997">Cell inner membrane</keyword>
<dbReference type="GO" id="GO:0015192">
    <property type="term" value="F:L-phenylalanine transmembrane transporter activity"/>
    <property type="evidence" value="ECO:0007669"/>
    <property type="project" value="TreeGrafter"/>
</dbReference>
<evidence type="ECO:0000313" key="4">
    <source>
        <dbReference type="EMBL" id="RIE12826.1"/>
    </source>
</evidence>
<name>A0A398DB76_9BACT</name>
<keyword evidence="3" id="KW-0812">Transmembrane</keyword>
<dbReference type="GO" id="GO:1903806">
    <property type="term" value="P:L-isoleucine import across plasma membrane"/>
    <property type="evidence" value="ECO:0007669"/>
    <property type="project" value="TreeGrafter"/>
</dbReference>
<keyword evidence="2" id="KW-1003">Cell membrane</keyword>
<dbReference type="GO" id="GO:0015190">
    <property type="term" value="F:L-leucine transmembrane transporter activity"/>
    <property type="evidence" value="ECO:0007669"/>
    <property type="project" value="TreeGrafter"/>
</dbReference>
<protein>
    <submittedName>
        <fullName evidence="4">Branched-chain amino acid ABC transporter permease</fullName>
    </submittedName>
</protein>
<dbReference type="GO" id="GO:0005304">
    <property type="term" value="F:L-valine transmembrane transporter activity"/>
    <property type="evidence" value="ECO:0007669"/>
    <property type="project" value="TreeGrafter"/>
</dbReference>
<feature type="transmembrane region" description="Helical" evidence="3">
    <location>
        <begin position="12"/>
        <end position="32"/>
    </location>
</feature>
<dbReference type="InterPro" id="IPR052157">
    <property type="entry name" value="BCAA_transport_permease"/>
</dbReference>